<sequence length="107" mass="11580">MRLKLGHDHPAVETVVLLVSEAVTNSLVHSDSRNGGRITLALADFHDFVQVDVTDAGGETAPEVCGDLLAEGGRGMLLVDALARKWAVQDHDAGRTLWFQVAYTRDL</sequence>
<comment type="caution">
    <text evidence="3">The sequence shown here is derived from an EMBL/GenBank/DDBJ whole genome shotgun (WGS) entry which is preliminary data.</text>
</comment>
<feature type="domain" description="Histidine kinase/HSP90-like ATPase" evidence="2">
    <location>
        <begin position="8"/>
        <end position="100"/>
    </location>
</feature>
<keyword evidence="3" id="KW-0547">Nucleotide-binding</keyword>
<dbReference type="SUPFAM" id="SSF55874">
    <property type="entry name" value="ATPase domain of HSP90 chaperone/DNA topoisomerase II/histidine kinase"/>
    <property type="match status" value="1"/>
</dbReference>
<keyword evidence="4" id="KW-1185">Reference proteome</keyword>
<dbReference type="PANTHER" id="PTHR35526">
    <property type="entry name" value="ANTI-SIGMA-F FACTOR RSBW-RELATED"/>
    <property type="match status" value="1"/>
</dbReference>
<evidence type="ECO:0000313" key="3">
    <source>
        <dbReference type="EMBL" id="MFC4533498.1"/>
    </source>
</evidence>
<dbReference type="Gene3D" id="3.30.565.10">
    <property type="entry name" value="Histidine kinase-like ATPase, C-terminal domain"/>
    <property type="match status" value="1"/>
</dbReference>
<name>A0ABV9CMG8_9ACTN</name>
<dbReference type="RefSeq" id="WP_380843028.1">
    <property type="nucleotide sequence ID" value="NZ_JBHSFP010000016.1"/>
</dbReference>
<evidence type="ECO:0000256" key="1">
    <source>
        <dbReference type="ARBA" id="ARBA00022527"/>
    </source>
</evidence>
<keyword evidence="1" id="KW-0723">Serine/threonine-protein kinase</keyword>
<dbReference type="InterPro" id="IPR036890">
    <property type="entry name" value="HATPase_C_sf"/>
</dbReference>
<gene>
    <name evidence="3" type="ORF">ACFO60_22235</name>
</gene>
<accession>A0ABV9CMG8</accession>
<protein>
    <submittedName>
        <fullName evidence="3">ATP-binding protein</fullName>
    </submittedName>
</protein>
<dbReference type="Proteomes" id="UP001596004">
    <property type="component" value="Unassembled WGS sequence"/>
</dbReference>
<dbReference type="EMBL" id="JBHSFP010000016">
    <property type="protein sequence ID" value="MFC4533498.1"/>
    <property type="molecule type" value="Genomic_DNA"/>
</dbReference>
<dbReference type="GO" id="GO:0005524">
    <property type="term" value="F:ATP binding"/>
    <property type="evidence" value="ECO:0007669"/>
    <property type="project" value="UniProtKB-KW"/>
</dbReference>
<dbReference type="Pfam" id="PF13581">
    <property type="entry name" value="HATPase_c_2"/>
    <property type="match status" value="1"/>
</dbReference>
<keyword evidence="3" id="KW-0067">ATP-binding</keyword>
<dbReference type="CDD" id="cd16936">
    <property type="entry name" value="HATPase_RsbW-like"/>
    <property type="match status" value="1"/>
</dbReference>
<proteinExistence type="predicted"/>
<evidence type="ECO:0000313" key="4">
    <source>
        <dbReference type="Proteomes" id="UP001596004"/>
    </source>
</evidence>
<reference evidence="4" key="1">
    <citation type="journal article" date="2019" name="Int. J. Syst. Evol. Microbiol.">
        <title>The Global Catalogue of Microorganisms (GCM) 10K type strain sequencing project: providing services to taxonomists for standard genome sequencing and annotation.</title>
        <authorList>
            <consortium name="The Broad Institute Genomics Platform"/>
            <consortium name="The Broad Institute Genome Sequencing Center for Infectious Disease"/>
            <person name="Wu L."/>
            <person name="Ma J."/>
        </authorList>
    </citation>
    <scope>NUCLEOTIDE SEQUENCE [LARGE SCALE GENOMIC DNA]</scope>
    <source>
        <strain evidence="4">CGMCC 4.7132</strain>
    </source>
</reference>
<evidence type="ECO:0000259" key="2">
    <source>
        <dbReference type="Pfam" id="PF13581"/>
    </source>
</evidence>
<dbReference type="InterPro" id="IPR003594">
    <property type="entry name" value="HATPase_dom"/>
</dbReference>
<organism evidence="3 4">
    <name type="scientific">Sphaerisporangium dianthi</name>
    <dbReference type="NCBI Taxonomy" id="1436120"/>
    <lineage>
        <taxon>Bacteria</taxon>
        <taxon>Bacillati</taxon>
        <taxon>Actinomycetota</taxon>
        <taxon>Actinomycetes</taxon>
        <taxon>Streptosporangiales</taxon>
        <taxon>Streptosporangiaceae</taxon>
        <taxon>Sphaerisporangium</taxon>
    </lineage>
</organism>
<keyword evidence="1" id="KW-0808">Transferase</keyword>
<dbReference type="PANTHER" id="PTHR35526:SF3">
    <property type="entry name" value="ANTI-SIGMA-F FACTOR RSBW"/>
    <property type="match status" value="1"/>
</dbReference>
<dbReference type="InterPro" id="IPR050267">
    <property type="entry name" value="Anti-sigma-factor_SerPK"/>
</dbReference>
<keyword evidence="1" id="KW-0418">Kinase</keyword>